<feature type="region of interest" description="Disordered" evidence="1">
    <location>
        <begin position="568"/>
        <end position="791"/>
    </location>
</feature>
<feature type="compositionally biased region" description="Polar residues" evidence="1">
    <location>
        <begin position="634"/>
        <end position="680"/>
    </location>
</feature>
<feature type="region of interest" description="Disordered" evidence="1">
    <location>
        <begin position="17"/>
        <end position="58"/>
    </location>
</feature>
<feature type="compositionally biased region" description="Low complexity" evidence="1">
    <location>
        <begin position="1022"/>
        <end position="1033"/>
    </location>
</feature>
<dbReference type="Gene3D" id="3.40.50.1820">
    <property type="entry name" value="alpha/beta hydrolase"/>
    <property type="match status" value="1"/>
</dbReference>
<evidence type="ECO:0008006" key="4">
    <source>
        <dbReference type="Google" id="ProtNLM"/>
    </source>
</evidence>
<dbReference type="PANTHER" id="PTHR43194">
    <property type="entry name" value="HYDROLASE ALPHA/BETA FOLD FAMILY"/>
    <property type="match status" value="1"/>
</dbReference>
<gene>
    <name evidence="2" type="ORF">B0J15DRAFT_436153</name>
</gene>
<reference evidence="2" key="1">
    <citation type="journal article" date="2021" name="Nat. Commun.">
        <title>Genetic determinants of endophytism in the Arabidopsis root mycobiome.</title>
        <authorList>
            <person name="Mesny F."/>
            <person name="Miyauchi S."/>
            <person name="Thiergart T."/>
            <person name="Pickel B."/>
            <person name="Atanasova L."/>
            <person name="Karlsson M."/>
            <person name="Huettel B."/>
            <person name="Barry K.W."/>
            <person name="Haridas S."/>
            <person name="Chen C."/>
            <person name="Bauer D."/>
            <person name="Andreopoulos W."/>
            <person name="Pangilinan J."/>
            <person name="LaButti K."/>
            <person name="Riley R."/>
            <person name="Lipzen A."/>
            <person name="Clum A."/>
            <person name="Drula E."/>
            <person name="Henrissat B."/>
            <person name="Kohler A."/>
            <person name="Grigoriev I.V."/>
            <person name="Martin F.M."/>
            <person name="Hacquard S."/>
        </authorList>
    </citation>
    <scope>NUCLEOTIDE SEQUENCE</scope>
    <source>
        <strain evidence="2">FSSC 5 MPI-SDFR-AT-0091</strain>
    </source>
</reference>
<feature type="region of interest" description="Disordered" evidence="1">
    <location>
        <begin position="853"/>
        <end position="951"/>
    </location>
</feature>
<feature type="compositionally biased region" description="Low complexity" evidence="1">
    <location>
        <begin position="597"/>
        <end position="626"/>
    </location>
</feature>
<dbReference type="AlphaFoldDB" id="A0A9P9L3P4"/>
<feature type="compositionally biased region" description="Polar residues" evidence="1">
    <location>
        <begin position="758"/>
        <end position="772"/>
    </location>
</feature>
<feature type="region of interest" description="Disordered" evidence="1">
    <location>
        <begin position="528"/>
        <end position="549"/>
    </location>
</feature>
<feature type="compositionally biased region" description="Pro residues" evidence="1">
    <location>
        <begin position="1065"/>
        <end position="1074"/>
    </location>
</feature>
<accession>A0A9P9L3P4</accession>
<organism evidence="2 3">
    <name type="scientific">Fusarium solani</name>
    <name type="common">Filamentous fungus</name>
    <dbReference type="NCBI Taxonomy" id="169388"/>
    <lineage>
        <taxon>Eukaryota</taxon>
        <taxon>Fungi</taxon>
        <taxon>Dikarya</taxon>
        <taxon>Ascomycota</taxon>
        <taxon>Pezizomycotina</taxon>
        <taxon>Sordariomycetes</taxon>
        <taxon>Hypocreomycetidae</taxon>
        <taxon>Hypocreales</taxon>
        <taxon>Nectriaceae</taxon>
        <taxon>Fusarium</taxon>
        <taxon>Fusarium solani species complex</taxon>
    </lineage>
</organism>
<feature type="compositionally biased region" description="Low complexity" evidence="1">
    <location>
        <begin position="700"/>
        <end position="712"/>
    </location>
</feature>
<feature type="compositionally biased region" description="Low complexity" evidence="1">
    <location>
        <begin position="1075"/>
        <end position="1093"/>
    </location>
</feature>
<feature type="region of interest" description="Disordered" evidence="1">
    <location>
        <begin position="439"/>
        <end position="467"/>
    </location>
</feature>
<name>A0A9P9L3P4_FUSSL</name>
<keyword evidence="3" id="KW-1185">Reference proteome</keyword>
<dbReference type="Proteomes" id="UP000736672">
    <property type="component" value="Unassembled WGS sequence"/>
</dbReference>
<feature type="compositionally biased region" description="Polar residues" evidence="1">
    <location>
        <begin position="942"/>
        <end position="951"/>
    </location>
</feature>
<dbReference type="InterPro" id="IPR029058">
    <property type="entry name" value="AB_hydrolase_fold"/>
</dbReference>
<protein>
    <recommendedName>
        <fullName evidence="4">AB hydrolase-1 domain-containing protein</fullName>
    </recommendedName>
</protein>
<comment type="caution">
    <text evidence="2">The sequence shown here is derived from an EMBL/GenBank/DDBJ whole genome shotgun (WGS) entry which is preliminary data.</text>
</comment>
<dbReference type="InterPro" id="IPR050228">
    <property type="entry name" value="Carboxylesterase_BioH"/>
</dbReference>
<feature type="compositionally biased region" description="Polar residues" evidence="1">
    <location>
        <begin position="713"/>
        <end position="729"/>
    </location>
</feature>
<dbReference type="SUPFAM" id="SSF53474">
    <property type="entry name" value="alpha/beta-Hydrolases"/>
    <property type="match status" value="1"/>
</dbReference>
<dbReference type="OrthoDB" id="9978720at2759"/>
<dbReference type="EMBL" id="JAGTJS010000002">
    <property type="protein sequence ID" value="KAH7273365.1"/>
    <property type="molecule type" value="Genomic_DNA"/>
</dbReference>
<evidence type="ECO:0000313" key="2">
    <source>
        <dbReference type="EMBL" id="KAH7273365.1"/>
    </source>
</evidence>
<proteinExistence type="predicted"/>
<feature type="compositionally biased region" description="Polar residues" evidence="1">
    <location>
        <begin position="867"/>
        <end position="934"/>
    </location>
</feature>
<feature type="compositionally biased region" description="Basic and acidic residues" evidence="1">
    <location>
        <begin position="528"/>
        <end position="548"/>
    </location>
</feature>
<evidence type="ECO:0000256" key="1">
    <source>
        <dbReference type="SAM" id="MobiDB-lite"/>
    </source>
</evidence>
<dbReference type="PANTHER" id="PTHR43194:SF4">
    <property type="entry name" value="AB HYDROLASE-1 DOMAIN-CONTAINING PROTEIN"/>
    <property type="match status" value="1"/>
</dbReference>
<feature type="compositionally biased region" description="Polar residues" evidence="1">
    <location>
        <begin position="1011"/>
        <end position="1021"/>
    </location>
</feature>
<feature type="region of interest" description="Disordered" evidence="1">
    <location>
        <begin position="1003"/>
        <end position="1103"/>
    </location>
</feature>
<evidence type="ECO:0000313" key="3">
    <source>
        <dbReference type="Proteomes" id="UP000736672"/>
    </source>
</evidence>
<sequence>MSDLVFRHRPADLLGDPFMGSDLDPVMPASGDTAKVEDAAEGEDPPVLYPETSDDQPVVTNPLAREPIRPEASCVRTTFHVNVDWRLGGSLATASNITTKPDGQPGWASFFLRQGFTVYIVDMPPSGRSNFLTSSHCDSLQHHSMSVQTIESELTAPEKVTATNPRIKYPSAKFHNKWPGSGLRHDDPYFANYCAGLTTLCLRKVERQCLGQNALQELLKHTGKAFLMGEGTGGMMAWLATDVEPDLVAGVIAIEPVGPPFGTTTRTAASGHRIFTQNVRWVEGVRIYGLTDIPLTFDPPASFHGGVSCPDQELPLDIEERLRPDLKGICYLQRNLHEDEVIFNHESGKHEMSNRTRYRELSNLKKVPQAVVTAHASSHVMYDWMTVSFMVQAGVPVQWIKLDEHQIFGNGHLMFLETNSDDIARLLTEWIYNMTPETFRGSLPRPVAPPSSRQVYGPPEEPAEQATAHLQSVDLMDGVEPAHHNDQSLGAQLEHVEPAQPEHVESSQHGVQLPGVEAGHVESVQLEHAETRVDSAESEDAKAPHHNDQSVGLQANHADLVQFEHAELPHNDQSPGSEDDVDLVPVEYPETPHNSAQNSSDQSYEPSSSSGPSGDSSGSRHSNQSSDSHHDNQPTGSRQDNHSPGSHQDNRSPGSQGNCGNPGQSEPTSDISYVNSSPSQSDDEIVISQPAVTPHNPTRSSPGYSQGPSSSSAHEQSTNKRPAPSSSGRRSLASDPGSSPPATSWGPAQKRPRMSTPPLGSNYTPSATNATPGGSWYTDDSPQWDRDQSVESPITSLAMLRPAHPAGPVQLRPRVVTTLSSPVIVSPPPVGYTPHKEFVRAYGLVDLSPAQEQLHSAARDARGCSPRDQSTTGRSDQADSPQGYTTQGHSAQGYRTQDQSTQGHHPQSYSTEGHATHGHSSQGYSTQANSTQGRSAHDHTAQGPSTHGYTTQIYPHSAARFECQPGTAEESIAAMARVNKARLASNASRSAAAAEDVHFSPFKQPRILPGSQISQLNGTNNTEEAPQATTPAPAAQPIPERPSTPEAPDSEAEDNWFSMFGCPPRATPPSPSPAPRGSSNPGSSNVSRGSPVRAGSRKRHTSK</sequence>